<evidence type="ECO:0000313" key="2">
    <source>
        <dbReference type="EMBL" id="HAF8580917.1"/>
    </source>
</evidence>
<sequence>MKHWIAVISRAHARIAADSGFLQVCHGKAGPLRRTSAGDEVFIYCPRSEMGGGDVLKTVEFHCVFNNDDVYQVEQFPGFTPHRKDVVFNRHARPVVLKEVEGLVFTADSHWGMLARRGFFEIGPHDAYLLREAMREAE</sequence>
<comment type="caution">
    <text evidence="2">The sequence shown here is derived from an EMBL/GenBank/DDBJ whole genome shotgun (WGS) entry which is preliminary data.</text>
</comment>
<proteinExistence type="predicted"/>
<evidence type="ECO:0000259" key="1">
    <source>
        <dbReference type="Pfam" id="PF01878"/>
    </source>
</evidence>
<dbReference type="InterPro" id="IPR002740">
    <property type="entry name" value="EVE_domain"/>
</dbReference>
<reference evidence="2" key="1">
    <citation type="journal article" date="2018" name="Genome Biol.">
        <title>SKESA: strategic k-mer extension for scrupulous assemblies.</title>
        <authorList>
            <person name="Souvorov A."/>
            <person name="Agarwala R."/>
            <person name="Lipman D.J."/>
        </authorList>
    </citation>
    <scope>NUCLEOTIDE SEQUENCE</scope>
    <source>
        <strain evidence="2">MA.MZ045</strain>
    </source>
</reference>
<name>A0A754B7S9_SALER</name>
<organism evidence="2">
    <name type="scientific">Salmonella enterica</name>
    <name type="common">Salmonella choleraesuis</name>
    <dbReference type="NCBI Taxonomy" id="28901"/>
    <lineage>
        <taxon>Bacteria</taxon>
        <taxon>Pseudomonadati</taxon>
        <taxon>Pseudomonadota</taxon>
        <taxon>Gammaproteobacteria</taxon>
        <taxon>Enterobacterales</taxon>
        <taxon>Enterobacteriaceae</taxon>
        <taxon>Salmonella</taxon>
    </lineage>
</organism>
<reference evidence="2" key="2">
    <citation type="submission" date="2020-02" db="EMBL/GenBank/DDBJ databases">
        <authorList>
            <consortium name="NCBI Pathogen Detection Project"/>
        </authorList>
    </citation>
    <scope>NUCLEOTIDE SEQUENCE</scope>
    <source>
        <strain evidence="2">MA.MZ045</strain>
    </source>
</reference>
<dbReference type="CDD" id="cd21132">
    <property type="entry name" value="EVE-like"/>
    <property type="match status" value="1"/>
</dbReference>
<dbReference type="RefSeq" id="WP_079791892.1">
    <property type="nucleotide sequence ID" value="NZ_MXLQ01000027.1"/>
</dbReference>
<dbReference type="Gene3D" id="3.10.590.10">
    <property type="entry name" value="ph1033 like domains"/>
    <property type="match status" value="1"/>
</dbReference>
<feature type="domain" description="EVE" evidence="1">
    <location>
        <begin position="3"/>
        <end position="132"/>
    </location>
</feature>
<dbReference type="AlphaFoldDB" id="A0A754B7S9"/>
<dbReference type="InterPro" id="IPR015947">
    <property type="entry name" value="PUA-like_sf"/>
</dbReference>
<dbReference type="Pfam" id="PF01878">
    <property type="entry name" value="EVE"/>
    <property type="match status" value="1"/>
</dbReference>
<dbReference type="SUPFAM" id="SSF88697">
    <property type="entry name" value="PUA domain-like"/>
    <property type="match status" value="1"/>
</dbReference>
<gene>
    <name evidence="2" type="ORF">G5T75_004900</name>
</gene>
<dbReference type="EMBL" id="DAAWNC010000020">
    <property type="protein sequence ID" value="HAF8580917.1"/>
    <property type="molecule type" value="Genomic_DNA"/>
</dbReference>
<accession>A0A754B7S9</accession>
<protein>
    <submittedName>
        <fullName evidence="2">EVE domain-containing protein</fullName>
    </submittedName>
</protein>